<dbReference type="PROSITE" id="PS00061">
    <property type="entry name" value="ADH_SHORT"/>
    <property type="match status" value="1"/>
</dbReference>
<comment type="caution">
    <text evidence="5">The sequence shown here is derived from an EMBL/GenBank/DDBJ whole genome shotgun (WGS) entry which is preliminary data.</text>
</comment>
<accession>A0ABV3DB51</accession>
<sequence>MRELTGRVGVVTGAARGIGRGTAEAMAAAGMRVVLADLDADRLAGTVTALRETGAEVIGVPTDVTDPAAVRALADAAVEAYGTAHVVVNNAGICTFGTAWQTELADWHRVFDVNMFGVVHGVQAFMPLLLANPEGGHVVNVSSMGGMLIGPMIAPYTASKAGVIALSKALRAELAMTGAEVGVTVVCPGNVATEIAEHLITAAELPPQGAPMIERLKKGNEHGIPALEAGGIILDAVRTGAFWALPNGAAQFPLVQKDHDELQAVVG</sequence>
<protein>
    <submittedName>
        <fullName evidence="5">SDR family NAD(P)-dependent oxidoreductase</fullName>
    </submittedName>
</protein>
<dbReference type="PANTHER" id="PTHR44196">
    <property type="entry name" value="DEHYDROGENASE/REDUCTASE SDR FAMILY MEMBER 7B"/>
    <property type="match status" value="1"/>
</dbReference>
<dbReference type="RefSeq" id="WP_358349695.1">
    <property type="nucleotide sequence ID" value="NZ_JBEZFP010000009.1"/>
</dbReference>
<evidence type="ECO:0000313" key="5">
    <source>
        <dbReference type="EMBL" id="MEU8132978.1"/>
    </source>
</evidence>
<evidence type="ECO:0000256" key="3">
    <source>
        <dbReference type="RuleBase" id="RU000363"/>
    </source>
</evidence>
<gene>
    <name evidence="5" type="ORF">AB0C36_05670</name>
</gene>
<evidence type="ECO:0000259" key="4">
    <source>
        <dbReference type="SMART" id="SM00822"/>
    </source>
</evidence>
<name>A0ABV3DB51_9ACTN</name>
<dbReference type="InterPro" id="IPR057326">
    <property type="entry name" value="KR_dom"/>
</dbReference>
<dbReference type="EMBL" id="JBEZFP010000009">
    <property type="protein sequence ID" value="MEU8132978.1"/>
    <property type="molecule type" value="Genomic_DNA"/>
</dbReference>
<keyword evidence="6" id="KW-1185">Reference proteome</keyword>
<dbReference type="Gene3D" id="3.40.50.720">
    <property type="entry name" value="NAD(P)-binding Rossmann-like Domain"/>
    <property type="match status" value="1"/>
</dbReference>
<evidence type="ECO:0000313" key="6">
    <source>
        <dbReference type="Proteomes" id="UP001551482"/>
    </source>
</evidence>
<comment type="similarity">
    <text evidence="1 3">Belongs to the short-chain dehydrogenases/reductases (SDR) family.</text>
</comment>
<dbReference type="SUPFAM" id="SSF51735">
    <property type="entry name" value="NAD(P)-binding Rossmann-fold domains"/>
    <property type="match status" value="1"/>
</dbReference>
<dbReference type="PRINTS" id="PR00081">
    <property type="entry name" value="GDHRDH"/>
</dbReference>
<dbReference type="CDD" id="cd05233">
    <property type="entry name" value="SDR_c"/>
    <property type="match status" value="1"/>
</dbReference>
<dbReference type="Pfam" id="PF00106">
    <property type="entry name" value="adh_short"/>
    <property type="match status" value="1"/>
</dbReference>
<keyword evidence="2" id="KW-0560">Oxidoreductase</keyword>
<dbReference type="PRINTS" id="PR00080">
    <property type="entry name" value="SDRFAMILY"/>
</dbReference>
<reference evidence="5 6" key="1">
    <citation type="submission" date="2024-06" db="EMBL/GenBank/DDBJ databases">
        <title>The Natural Products Discovery Center: Release of the First 8490 Sequenced Strains for Exploring Actinobacteria Biosynthetic Diversity.</title>
        <authorList>
            <person name="Kalkreuter E."/>
            <person name="Kautsar S.A."/>
            <person name="Yang D."/>
            <person name="Bader C.D."/>
            <person name="Teijaro C.N."/>
            <person name="Fluegel L."/>
            <person name="Davis C.M."/>
            <person name="Simpson J.R."/>
            <person name="Lauterbach L."/>
            <person name="Steele A.D."/>
            <person name="Gui C."/>
            <person name="Meng S."/>
            <person name="Li G."/>
            <person name="Viehrig K."/>
            <person name="Ye F."/>
            <person name="Su P."/>
            <person name="Kiefer A.F."/>
            <person name="Nichols A."/>
            <person name="Cepeda A.J."/>
            <person name="Yan W."/>
            <person name="Fan B."/>
            <person name="Jiang Y."/>
            <person name="Adhikari A."/>
            <person name="Zheng C.-J."/>
            <person name="Schuster L."/>
            <person name="Cowan T.M."/>
            <person name="Smanski M.J."/>
            <person name="Chevrette M.G."/>
            <person name="De Carvalho L.P.S."/>
            <person name="Shen B."/>
        </authorList>
    </citation>
    <scope>NUCLEOTIDE SEQUENCE [LARGE SCALE GENOMIC DNA]</scope>
    <source>
        <strain evidence="5 6">NPDC048946</strain>
    </source>
</reference>
<organism evidence="5 6">
    <name type="scientific">Streptodolium elevatio</name>
    <dbReference type="NCBI Taxonomy" id="3157996"/>
    <lineage>
        <taxon>Bacteria</taxon>
        <taxon>Bacillati</taxon>
        <taxon>Actinomycetota</taxon>
        <taxon>Actinomycetes</taxon>
        <taxon>Kitasatosporales</taxon>
        <taxon>Streptomycetaceae</taxon>
        <taxon>Streptodolium</taxon>
    </lineage>
</organism>
<evidence type="ECO:0000256" key="2">
    <source>
        <dbReference type="ARBA" id="ARBA00023002"/>
    </source>
</evidence>
<evidence type="ECO:0000256" key="1">
    <source>
        <dbReference type="ARBA" id="ARBA00006484"/>
    </source>
</evidence>
<dbReference type="SMART" id="SM00822">
    <property type="entry name" value="PKS_KR"/>
    <property type="match status" value="1"/>
</dbReference>
<feature type="domain" description="Ketoreductase" evidence="4">
    <location>
        <begin position="7"/>
        <end position="182"/>
    </location>
</feature>
<dbReference type="InterPro" id="IPR020904">
    <property type="entry name" value="Sc_DH/Rdtase_CS"/>
</dbReference>
<dbReference type="PANTHER" id="PTHR44196:SF1">
    <property type="entry name" value="DEHYDROGENASE_REDUCTASE SDR FAMILY MEMBER 7B"/>
    <property type="match status" value="1"/>
</dbReference>
<proteinExistence type="inferred from homology"/>
<dbReference type="InterPro" id="IPR002347">
    <property type="entry name" value="SDR_fam"/>
</dbReference>
<dbReference type="Proteomes" id="UP001551482">
    <property type="component" value="Unassembled WGS sequence"/>
</dbReference>
<dbReference type="InterPro" id="IPR036291">
    <property type="entry name" value="NAD(P)-bd_dom_sf"/>
</dbReference>